<dbReference type="FunCoup" id="A0A165PXW6">
    <property type="interactions" value="193"/>
</dbReference>
<dbReference type="OrthoDB" id="201504at2759"/>
<feature type="transmembrane region" description="Helical" evidence="1">
    <location>
        <begin position="166"/>
        <end position="182"/>
    </location>
</feature>
<sequence length="361" mass="40697">MVSTVAAFMDLVPPALRQPVYFLLFNCAWTYVVSEITDNVSQVDRVWSFLPTLYTAYYALAPSMPWAPPEVQKLGTSNRAVLMFGLQLLWTIRLTYNAHRRGFYSSLKDEDYRWVPLRQAMPGILFKVFNLFFIAIAQNILLFILGLPTHDALTLTRDAPLNGKDYLLAGTSIVLLAIEFVADNQQYAFQTWKHSGAPAGVADPSYAWPGARIAFTESDRKRGFMTKGLWGWTRHPNFACEQSFWIVQTFIPLLSTPHPHPSLLSKLRVTNPPSPYGFLIARELLPALAIVALFYSSTLFTEKLSAEKYPGYAAYQSRVGMFVPTETVLRGWVLALRGKKEKVDAQVWGEDVAVGDVKKTQ</sequence>
<feature type="transmembrane region" description="Helical" evidence="1">
    <location>
        <begin position="124"/>
        <end position="146"/>
    </location>
</feature>
<evidence type="ECO:0000313" key="3">
    <source>
        <dbReference type="Proteomes" id="UP000077266"/>
    </source>
</evidence>
<dbReference type="Pfam" id="PF06966">
    <property type="entry name" value="DUF1295"/>
    <property type="match status" value="1"/>
</dbReference>
<keyword evidence="3" id="KW-1185">Reference proteome</keyword>
<feature type="transmembrane region" description="Helical" evidence="1">
    <location>
        <begin position="79"/>
        <end position="96"/>
    </location>
</feature>
<feature type="transmembrane region" description="Helical" evidence="1">
    <location>
        <begin position="20"/>
        <end position="37"/>
    </location>
</feature>
<dbReference type="EMBL" id="KV425886">
    <property type="protein sequence ID" value="KZW02813.1"/>
    <property type="molecule type" value="Genomic_DNA"/>
</dbReference>
<dbReference type="InParanoid" id="A0A165PXW6"/>
<name>A0A165PXW6_EXIGL</name>
<dbReference type="GO" id="GO:0016020">
    <property type="term" value="C:membrane"/>
    <property type="evidence" value="ECO:0007669"/>
    <property type="project" value="TreeGrafter"/>
</dbReference>
<dbReference type="InterPro" id="IPR010721">
    <property type="entry name" value="UstE-like"/>
</dbReference>
<protein>
    <submittedName>
        <fullName evidence="2">DUF1295-domain-containing protein</fullName>
    </submittedName>
</protein>
<feature type="transmembrane region" description="Helical" evidence="1">
    <location>
        <begin position="49"/>
        <end position="67"/>
    </location>
</feature>
<evidence type="ECO:0000256" key="1">
    <source>
        <dbReference type="SAM" id="Phobius"/>
    </source>
</evidence>
<keyword evidence="1" id="KW-0812">Transmembrane</keyword>
<reference evidence="2 3" key="1">
    <citation type="journal article" date="2016" name="Mol. Biol. Evol.">
        <title>Comparative Genomics of Early-Diverging Mushroom-Forming Fungi Provides Insights into the Origins of Lignocellulose Decay Capabilities.</title>
        <authorList>
            <person name="Nagy L.G."/>
            <person name="Riley R."/>
            <person name="Tritt A."/>
            <person name="Adam C."/>
            <person name="Daum C."/>
            <person name="Floudas D."/>
            <person name="Sun H."/>
            <person name="Yadav J.S."/>
            <person name="Pangilinan J."/>
            <person name="Larsson K.H."/>
            <person name="Matsuura K."/>
            <person name="Barry K."/>
            <person name="Labutti K."/>
            <person name="Kuo R."/>
            <person name="Ohm R.A."/>
            <person name="Bhattacharya S.S."/>
            <person name="Shirouzu T."/>
            <person name="Yoshinaga Y."/>
            <person name="Martin F.M."/>
            <person name="Grigoriev I.V."/>
            <person name="Hibbett D.S."/>
        </authorList>
    </citation>
    <scope>NUCLEOTIDE SEQUENCE [LARGE SCALE GENOMIC DNA]</scope>
    <source>
        <strain evidence="2 3">HHB12029</strain>
    </source>
</reference>
<evidence type="ECO:0000313" key="2">
    <source>
        <dbReference type="EMBL" id="KZW02813.1"/>
    </source>
</evidence>
<dbReference type="PANTHER" id="PTHR32251">
    <property type="entry name" value="3-OXO-5-ALPHA-STEROID 4-DEHYDROGENASE"/>
    <property type="match status" value="1"/>
</dbReference>
<proteinExistence type="predicted"/>
<accession>A0A165PXW6</accession>
<dbReference type="AlphaFoldDB" id="A0A165PXW6"/>
<keyword evidence="1" id="KW-0472">Membrane</keyword>
<organism evidence="2 3">
    <name type="scientific">Exidia glandulosa HHB12029</name>
    <dbReference type="NCBI Taxonomy" id="1314781"/>
    <lineage>
        <taxon>Eukaryota</taxon>
        <taxon>Fungi</taxon>
        <taxon>Dikarya</taxon>
        <taxon>Basidiomycota</taxon>
        <taxon>Agaricomycotina</taxon>
        <taxon>Agaricomycetes</taxon>
        <taxon>Auriculariales</taxon>
        <taxon>Exidiaceae</taxon>
        <taxon>Exidia</taxon>
    </lineage>
</organism>
<dbReference type="PANTHER" id="PTHR32251:SF23">
    <property type="entry name" value="3-OXO-5-ALPHA-STEROID 4-DEHYDROGENASE (DUF1295)"/>
    <property type="match status" value="1"/>
</dbReference>
<gene>
    <name evidence="2" type="ORF">EXIGLDRAFT_730923</name>
</gene>
<dbReference type="Proteomes" id="UP000077266">
    <property type="component" value="Unassembled WGS sequence"/>
</dbReference>
<dbReference type="Gene3D" id="1.20.120.1630">
    <property type="match status" value="1"/>
</dbReference>
<keyword evidence="1" id="KW-1133">Transmembrane helix</keyword>